<protein>
    <submittedName>
        <fullName evidence="6">Uncharacterized protein</fullName>
    </submittedName>
</protein>
<organism evidence="6 7">
    <name type="scientific">Candolleomyces aberdarensis</name>
    <dbReference type="NCBI Taxonomy" id="2316362"/>
    <lineage>
        <taxon>Eukaryota</taxon>
        <taxon>Fungi</taxon>
        <taxon>Dikarya</taxon>
        <taxon>Basidiomycota</taxon>
        <taxon>Agaricomycotina</taxon>
        <taxon>Agaricomycetes</taxon>
        <taxon>Agaricomycetidae</taxon>
        <taxon>Agaricales</taxon>
        <taxon>Agaricineae</taxon>
        <taxon>Psathyrellaceae</taxon>
        <taxon>Candolleomyces</taxon>
    </lineage>
</organism>
<dbReference type="OrthoDB" id="10340514at2759"/>
<comment type="function">
    <text evidence="4">Binds and inhibits cysteine proteinases. Inhibits most strongly papain and cathepsin L, more weakly bromelain and cathepsin B while it is completely ineffective against cathepsin H.</text>
</comment>
<evidence type="ECO:0000256" key="2">
    <source>
        <dbReference type="ARBA" id="ARBA00022690"/>
    </source>
</evidence>
<comment type="caution">
    <text evidence="6">The sequence shown here is derived from an EMBL/GenBank/DDBJ whole genome shotgun (WGS) entry which is preliminary data.</text>
</comment>
<evidence type="ECO:0000256" key="1">
    <source>
        <dbReference type="ARBA" id="ARBA00011738"/>
    </source>
</evidence>
<gene>
    <name evidence="6" type="ORF">EST38_g7085</name>
</gene>
<comment type="subunit">
    <text evidence="1">Homodimer.</text>
</comment>
<dbReference type="EMBL" id="SDEE01000242">
    <property type="protein sequence ID" value="RXW18770.1"/>
    <property type="molecule type" value="Genomic_DNA"/>
</dbReference>
<sequence length="145" mass="15792">MSLEPGLFRIRAIAPPEILPEYATREEGNTSVLALPLITPPDTNQEWEASLFPDGEWTITAPGGGGWGRHKDAPGEDVLFTDTVKHWIITPNEDGGCVISIKATGYRDGAILAVTVEDGNLVINSYPLGPGVRLPAWRFIKIDRD</sequence>
<dbReference type="GO" id="GO:0004869">
    <property type="term" value="F:cysteine-type endopeptidase inhibitor activity"/>
    <property type="evidence" value="ECO:0007669"/>
    <property type="project" value="UniProtKB-KW"/>
</dbReference>
<proteinExistence type="inferred from homology"/>
<dbReference type="AlphaFoldDB" id="A0A4Q2DG18"/>
<comment type="similarity">
    <text evidence="5">Belongs to the protease inhibitor I48 family.</text>
</comment>
<evidence type="ECO:0000256" key="5">
    <source>
        <dbReference type="ARBA" id="ARBA00025775"/>
    </source>
</evidence>
<keyword evidence="7" id="KW-1185">Reference proteome</keyword>
<name>A0A4Q2DG18_9AGAR</name>
<accession>A0A4Q2DG18</accession>
<evidence type="ECO:0000256" key="3">
    <source>
        <dbReference type="ARBA" id="ARBA00022704"/>
    </source>
</evidence>
<reference evidence="6 7" key="1">
    <citation type="submission" date="2019-01" db="EMBL/GenBank/DDBJ databases">
        <title>Draft genome sequence of Psathyrella aberdarensis IHI B618.</title>
        <authorList>
            <person name="Buettner E."/>
            <person name="Kellner H."/>
        </authorList>
    </citation>
    <scope>NUCLEOTIDE SEQUENCE [LARGE SCALE GENOMIC DNA]</scope>
    <source>
        <strain evidence="6 7">IHI B618</strain>
    </source>
</reference>
<evidence type="ECO:0000313" key="7">
    <source>
        <dbReference type="Proteomes" id="UP000290288"/>
    </source>
</evidence>
<evidence type="ECO:0000313" key="6">
    <source>
        <dbReference type="EMBL" id="RXW18770.1"/>
    </source>
</evidence>
<evidence type="ECO:0000256" key="4">
    <source>
        <dbReference type="ARBA" id="ARBA00024855"/>
    </source>
</evidence>
<dbReference type="InterPro" id="IPR019508">
    <property type="entry name" value="Prot_inh_I48_clitocypin"/>
</dbReference>
<keyword evidence="3" id="KW-0789">Thiol protease inhibitor</keyword>
<dbReference type="Proteomes" id="UP000290288">
    <property type="component" value="Unassembled WGS sequence"/>
</dbReference>
<dbReference type="Gene3D" id="2.80.10.50">
    <property type="match status" value="1"/>
</dbReference>
<keyword evidence="2" id="KW-0646">Protease inhibitor</keyword>
<dbReference type="Pfam" id="PF10467">
    <property type="entry name" value="Inhibitor_I48"/>
    <property type="match status" value="1"/>
</dbReference>